<sequence>MAAPFPLPSASVPAPALASSAIAQAGRQPTSIPLYVFPPASILIFFLPRGARQRTNRRLLPPSSKQEAVTVLPLSALSGFTFRCKNQDLGLMEVKELGVVAKAPIILKQPFLKEENSHME</sequence>
<evidence type="ECO:0000313" key="1">
    <source>
        <dbReference type="EnsemblPlants" id="LPERR09G04460.1"/>
    </source>
</evidence>
<dbReference type="AlphaFoldDB" id="A0A0D9XCP1"/>
<reference evidence="1" key="3">
    <citation type="submission" date="2015-04" db="UniProtKB">
        <authorList>
            <consortium name="EnsemblPlants"/>
        </authorList>
    </citation>
    <scope>IDENTIFICATION</scope>
</reference>
<dbReference type="EnsemblPlants" id="LPERR09G04460.1">
    <property type="protein sequence ID" value="LPERR09G04460.1"/>
    <property type="gene ID" value="LPERR09G04460"/>
</dbReference>
<keyword evidence="2" id="KW-1185">Reference proteome</keyword>
<reference evidence="2" key="2">
    <citation type="submission" date="2013-12" db="EMBL/GenBank/DDBJ databases">
        <authorList>
            <person name="Yu Y."/>
            <person name="Lee S."/>
            <person name="de Baynast K."/>
            <person name="Wissotski M."/>
            <person name="Liu L."/>
            <person name="Talag J."/>
            <person name="Goicoechea J."/>
            <person name="Angelova A."/>
            <person name="Jetty R."/>
            <person name="Kudrna D."/>
            <person name="Golser W."/>
            <person name="Rivera L."/>
            <person name="Zhang J."/>
            <person name="Wing R."/>
        </authorList>
    </citation>
    <scope>NUCLEOTIDE SEQUENCE</scope>
</reference>
<proteinExistence type="predicted"/>
<dbReference type="Gramene" id="LPERR09G04460.1">
    <property type="protein sequence ID" value="LPERR09G04460.1"/>
    <property type="gene ID" value="LPERR09G04460"/>
</dbReference>
<dbReference type="Proteomes" id="UP000032180">
    <property type="component" value="Chromosome 9"/>
</dbReference>
<dbReference type="HOGENOM" id="CLU_2053039_0_0_1"/>
<protein>
    <submittedName>
        <fullName evidence="1">Uncharacterized protein</fullName>
    </submittedName>
</protein>
<reference evidence="1 2" key="1">
    <citation type="submission" date="2012-08" db="EMBL/GenBank/DDBJ databases">
        <title>Oryza genome evolution.</title>
        <authorList>
            <person name="Wing R.A."/>
        </authorList>
    </citation>
    <scope>NUCLEOTIDE SEQUENCE</scope>
</reference>
<evidence type="ECO:0000313" key="2">
    <source>
        <dbReference type="Proteomes" id="UP000032180"/>
    </source>
</evidence>
<organism evidence="1 2">
    <name type="scientific">Leersia perrieri</name>
    <dbReference type="NCBI Taxonomy" id="77586"/>
    <lineage>
        <taxon>Eukaryota</taxon>
        <taxon>Viridiplantae</taxon>
        <taxon>Streptophyta</taxon>
        <taxon>Embryophyta</taxon>
        <taxon>Tracheophyta</taxon>
        <taxon>Spermatophyta</taxon>
        <taxon>Magnoliopsida</taxon>
        <taxon>Liliopsida</taxon>
        <taxon>Poales</taxon>
        <taxon>Poaceae</taxon>
        <taxon>BOP clade</taxon>
        <taxon>Oryzoideae</taxon>
        <taxon>Oryzeae</taxon>
        <taxon>Oryzinae</taxon>
        <taxon>Leersia</taxon>
    </lineage>
</organism>
<accession>A0A0D9XCP1</accession>
<name>A0A0D9XCP1_9ORYZ</name>